<dbReference type="STRING" id="883.DvMF_1770"/>
<protein>
    <recommendedName>
        <fullName evidence="2">Histidine kinase A domain protein</fullName>
    </recommendedName>
</protein>
<evidence type="ECO:0000313" key="1">
    <source>
        <dbReference type="EMBL" id="ACL08715.1"/>
    </source>
</evidence>
<sequence>MAVPAATAGDDAAHECVGRLAASATHELQNALAVIRESAGLMQDLVSLCSEGLPHRDRLCTMLSLIQEQVARGGDLAWNLNRLAHAWEEDGEGPRDLGAVLEEFVALARRGCAMRGVELSQGEGPAVRVNAPGLALRASLLRAVRCCLGEGLPGGPADDMAGEAVRSSRPATGGALVLRAALQDGVPGVEMDFTPPGTRAASGATELSTTSADTARCMQACGAEVRQAEAAHLRFFLPCPNCTA</sequence>
<proteinExistence type="predicted"/>
<reference evidence="1" key="1">
    <citation type="submission" date="2008-10" db="EMBL/GenBank/DDBJ databases">
        <title>Complete sequence of Desulfovibrio vulgaris str. 'Miyazaki F'.</title>
        <authorList>
            <person name="Lucas S."/>
            <person name="Copeland A."/>
            <person name="Lapidus A."/>
            <person name="Glavina del Rio T."/>
            <person name="Dalin E."/>
            <person name="Tice H."/>
            <person name="Bruce D."/>
            <person name="Goodwin L."/>
            <person name="Pitluck S."/>
            <person name="Sims D."/>
            <person name="Brettin T."/>
            <person name="Detter J.C."/>
            <person name="Han C."/>
            <person name="Larimer F."/>
            <person name="Land M."/>
            <person name="Hauser L."/>
            <person name="Kyrpides N."/>
            <person name="Mikhailova N."/>
            <person name="Hazen T.C."/>
            <person name="Richardson P."/>
        </authorList>
    </citation>
    <scope>NUCLEOTIDE SEQUENCE</scope>
    <source>
        <strain evidence="1">Miyazaki F</strain>
    </source>
</reference>
<organism evidence="1">
    <name type="scientific">Nitratidesulfovibrio vulgaris (strain DSM 19637 / Miyazaki F)</name>
    <name type="common">Desulfovibrio vulgaris</name>
    <dbReference type="NCBI Taxonomy" id="883"/>
    <lineage>
        <taxon>Bacteria</taxon>
        <taxon>Pseudomonadati</taxon>
        <taxon>Thermodesulfobacteriota</taxon>
        <taxon>Desulfovibrionia</taxon>
        <taxon>Desulfovibrionales</taxon>
        <taxon>Desulfovibrionaceae</taxon>
        <taxon>Nitratidesulfovibrio</taxon>
    </lineage>
</organism>
<dbReference type="Gene3D" id="1.10.287.130">
    <property type="match status" value="1"/>
</dbReference>
<dbReference type="KEGG" id="dvm:DvMF_1770"/>
<evidence type="ECO:0008006" key="2">
    <source>
        <dbReference type="Google" id="ProtNLM"/>
    </source>
</evidence>
<dbReference type="eggNOG" id="COG4191">
    <property type="taxonomic scope" value="Bacteria"/>
</dbReference>
<name>B8DM71_NITV9</name>
<accession>B8DM71</accession>
<dbReference type="HOGENOM" id="CLU_1136632_0_0_7"/>
<dbReference type="EMBL" id="CP001197">
    <property type="protein sequence ID" value="ACL08715.1"/>
    <property type="molecule type" value="Genomic_DNA"/>
</dbReference>
<dbReference type="AlphaFoldDB" id="B8DM71"/>
<gene>
    <name evidence="1" type="ordered locus">DvMF_1770</name>
</gene>